<dbReference type="GO" id="GO:0005509">
    <property type="term" value="F:calcium ion binding"/>
    <property type="evidence" value="ECO:0007669"/>
    <property type="project" value="Ensembl"/>
</dbReference>
<evidence type="ECO:0000256" key="14">
    <source>
        <dbReference type="SAM" id="Phobius"/>
    </source>
</evidence>
<dbReference type="InterPro" id="IPR039477">
    <property type="entry name" value="ILEI/PANDER_dom"/>
</dbReference>
<dbReference type="PANTHER" id="PTHR15535:SF26">
    <property type="entry name" value="CELL SURFACE HYALURONIDASE"/>
    <property type="match status" value="1"/>
</dbReference>
<dbReference type="Pfam" id="PF15711">
    <property type="entry name" value="ILEI"/>
    <property type="match status" value="2"/>
</dbReference>
<dbReference type="GO" id="GO:0030246">
    <property type="term" value="F:carbohydrate binding"/>
    <property type="evidence" value="ECO:0007669"/>
    <property type="project" value="UniProtKB-UniRule"/>
</dbReference>
<dbReference type="GO" id="GO:0030214">
    <property type="term" value="P:hyaluronan catabolic process"/>
    <property type="evidence" value="ECO:0007669"/>
    <property type="project" value="Ensembl"/>
</dbReference>
<dbReference type="GO" id="GO:0005829">
    <property type="term" value="C:cytosol"/>
    <property type="evidence" value="ECO:0007669"/>
    <property type="project" value="Ensembl"/>
</dbReference>
<dbReference type="RefSeq" id="XP_026559579.1">
    <property type="nucleotide sequence ID" value="XM_026703794.1"/>
</dbReference>
<comment type="similarity">
    <text evidence="3">Belongs to the CEMIP family.</text>
</comment>
<evidence type="ECO:0000256" key="2">
    <source>
        <dbReference type="ARBA" id="ARBA00004236"/>
    </source>
</evidence>
<evidence type="ECO:0000256" key="3">
    <source>
        <dbReference type="ARBA" id="ARBA00007586"/>
    </source>
</evidence>
<dbReference type="GeneID" id="113438437"/>
<dbReference type="CDD" id="cd13938">
    <property type="entry name" value="PANDER_like_TMEM2"/>
    <property type="match status" value="1"/>
</dbReference>
<reference evidence="16" key="1">
    <citation type="submission" date="2025-08" db="UniProtKB">
        <authorList>
            <consortium name="Ensembl"/>
        </authorList>
    </citation>
    <scope>IDENTIFICATION</scope>
</reference>
<dbReference type="CTD" id="23670"/>
<dbReference type="PROSITE" id="PS51484">
    <property type="entry name" value="G8"/>
    <property type="match status" value="1"/>
</dbReference>
<gene>
    <name evidence="16" type="primary">CEMIP2</name>
</gene>
<evidence type="ECO:0000256" key="10">
    <source>
        <dbReference type="ARBA" id="ARBA00023180"/>
    </source>
</evidence>
<dbReference type="SUPFAM" id="SSF51126">
    <property type="entry name" value="Pectin lyase-like"/>
    <property type="match status" value="1"/>
</dbReference>
<proteinExistence type="inferred from homology"/>
<dbReference type="PROSITE" id="PS52031">
    <property type="entry name" value="GG_LECTIN"/>
    <property type="match status" value="2"/>
</dbReference>
<evidence type="ECO:0000256" key="13">
    <source>
        <dbReference type="SAM" id="MobiDB-lite"/>
    </source>
</evidence>
<keyword evidence="17" id="KW-1185">Reference proteome</keyword>
<evidence type="ECO:0000256" key="6">
    <source>
        <dbReference type="ARBA" id="ARBA00022734"/>
    </source>
</evidence>
<name>A0A670ZYQ0_PSETE</name>
<dbReference type="OrthoDB" id="120976at2759"/>
<evidence type="ECO:0000256" key="8">
    <source>
        <dbReference type="ARBA" id="ARBA00022801"/>
    </source>
</evidence>
<dbReference type="GO" id="GO:0004415">
    <property type="term" value="F:hyalurononglucosaminidase activity"/>
    <property type="evidence" value="ECO:0007669"/>
    <property type="project" value="UniProtKB-EC"/>
</dbReference>
<evidence type="ECO:0000256" key="4">
    <source>
        <dbReference type="ARBA" id="ARBA00012774"/>
    </source>
</evidence>
<sequence length="1375" mass="153873">MHTVGPRGSSPSFLQAQNGSSYKSGYVPGRVAPLRPPPPPNNQASAKFSCARQEARATVASSGDQQRCQAEASRKNRHKNTFICFAISSFSFFIALGIILGIASKYAPDENCPDQNPRLKNWNPGHDREKRIVIQKGDLFRLNVDATVHSIVIQDGGLLVFGDDENGSKNITLKTHFILIKDGGMLHIGAEKCRYKSKATIILYGKLNEGDYLPTFGEKFVGVGPGGTLELHGSQKLSWTSLSKTLYSSGLASGSYTQEKDFFRALNVRVIDPDTAKVLEKGRFDTHESHNDSKKLEDFLKAQHFGRIVAIAVADSAAKNLLEETKRTIQNLLGSKLVKGLSYRQAWALVSVIGDGNSSCNESVREYENHSTGGKALAEKEFFTVDGQKFIVRAFSEWIAGVPKWGFQVKAVHGVIMDLSEDVSSWKPGDQIVVASTDYSMYQTEEFTLLPCPECSKYQVKVKEMPQFLHMGEIVDGVDMRAEVGVLTRNIVIKGEMEDSCYTGKDCRFFSYDTFGGHIKILKNFTSVHLSYVELKQMGQQIPGSYPVHFHLCGDVDEKGGYTYRTYVEGLSIHHCFSRCVSIHATNGLLIKDTVGYNTLGHCFFMEDGIEQRNILFNNLGLVTKPGTLLPTDRNSTMCTAIRDHVYGNYEPVPATDCMAVSTFWIAHPNNNLINNVAAGSQDAGIWYIFHKVPTGDSHGLFPETKAELTPLGIFYNNKVHSNFKAGLFIDKGVKTTNASAADKREYLSLDNNARFRPHQDANPEKPRVAALIERLIAYKNNDHGAWVRGGDIVIQNSGFADNGIGLTFASDGSFPSDEGSSQEVSNSLFVGESKNYGYLGGQNKYWGTGGINNRTRTLPRNRTYPIRGFQIYDGPIRLTKCTFNNFVPTTDRFTSAIGFLLKNTWQITPQNNISLVAFDENVSLKVFFGKPGPWFEEADLDGDKNSIFHDVDGSVTGYKDTYVGRMDNYLIRHPDCSNIVKWNSVVCSGTFAQVYIQTRNPQNLMTMVRDEYPSNPMILRGINNQKADFQQYQPVVMLQKGYTIHWNGQSPQLTFLYLINFNKNDWIRVGLCYPPDASFQVTFDIFQRQASAYYNMEDYVAVSSMAELQRRRTEKIFYFDDSTGLLFLFLQAKYHREGHSYCSSQGCERVKIQASFQSKSYSNCSTSAYPKYFQKPTAVKRMPTKITNICQKCGSDQVVFTSDPHQTYIFVKIQTSESQGYSISVNGVKFPLKEMGLLAVVIDACVGKVTKETFFPEEKIKLIENYIKTGIPQRSLVVLTSRGNIINLNISQALMTLGTAKPPNLHNAEHIRFLGFKGNFKPSWVKLFKGLPAEQDSDVIEKYIPLQLEEYGCARVNTSKRKDLELLKQALRTP</sequence>
<dbReference type="Ensembl" id="ENSPTXT00000028805.1">
    <property type="protein sequence ID" value="ENSPTXP00000027952.1"/>
    <property type="gene ID" value="ENSPTXG00000019216.1"/>
</dbReference>
<evidence type="ECO:0000313" key="16">
    <source>
        <dbReference type="Ensembl" id="ENSPTXP00000027952.1"/>
    </source>
</evidence>
<dbReference type="InterPro" id="IPR019316">
    <property type="entry name" value="G8_domain"/>
</dbReference>
<feature type="transmembrane region" description="Helical" evidence="14">
    <location>
        <begin position="82"/>
        <end position="103"/>
    </location>
</feature>
<reference evidence="16" key="2">
    <citation type="submission" date="2025-09" db="UniProtKB">
        <authorList>
            <consortium name="Ensembl"/>
        </authorList>
    </citation>
    <scope>IDENTIFICATION</scope>
</reference>
<comment type="subcellular location">
    <subcellularLocation>
        <location evidence="2">Cell membrane</location>
    </subcellularLocation>
</comment>
<dbReference type="Proteomes" id="UP000472273">
    <property type="component" value="Unplaced"/>
</dbReference>
<keyword evidence="10" id="KW-0325">Glycoprotein</keyword>
<dbReference type="GO" id="GO:0005886">
    <property type="term" value="C:plasma membrane"/>
    <property type="evidence" value="ECO:0007669"/>
    <property type="project" value="UniProtKB-SubCell"/>
</dbReference>
<evidence type="ECO:0000256" key="12">
    <source>
        <dbReference type="PROSITE-ProRule" id="PRU01375"/>
    </source>
</evidence>
<dbReference type="InterPro" id="IPR052252">
    <property type="entry name" value="CEMIP/CEMIP2"/>
</dbReference>
<evidence type="ECO:0000256" key="1">
    <source>
        <dbReference type="ARBA" id="ARBA00000251"/>
    </source>
</evidence>
<dbReference type="InterPro" id="IPR039473">
    <property type="entry name" value="TMEM2_PANDER-like"/>
</dbReference>
<dbReference type="Pfam" id="PF10162">
    <property type="entry name" value="G8"/>
    <property type="match status" value="1"/>
</dbReference>
<dbReference type="Pfam" id="PF24606">
    <property type="entry name" value="CEMIP_beta-hel"/>
    <property type="match status" value="1"/>
</dbReference>
<evidence type="ECO:0000256" key="7">
    <source>
        <dbReference type="ARBA" id="ARBA00022737"/>
    </source>
</evidence>
<dbReference type="InterPro" id="IPR055401">
    <property type="entry name" value="CEMIP_beta-hel_dom"/>
</dbReference>
<keyword evidence="6 12" id="KW-0430">Lectin</keyword>
<keyword evidence="14" id="KW-1133">Transmembrane helix</keyword>
<evidence type="ECO:0000313" key="17">
    <source>
        <dbReference type="Proteomes" id="UP000472273"/>
    </source>
</evidence>
<evidence type="ECO:0000256" key="5">
    <source>
        <dbReference type="ARBA" id="ARBA00022475"/>
    </source>
</evidence>
<keyword evidence="5" id="KW-1003">Cell membrane</keyword>
<keyword evidence="9 14" id="KW-0472">Membrane</keyword>
<keyword evidence="11" id="KW-0326">Glycosidase</keyword>
<keyword evidence="8" id="KW-0378">Hydrolase</keyword>
<comment type="catalytic activity">
    <reaction evidence="1">
        <text>Random hydrolysis of (1-&gt;4)-linkages between N-acetyl-beta-D-glucosamine and D-glucuronate residues in hyaluronate.</text>
        <dbReference type="EC" id="3.2.1.35"/>
    </reaction>
</comment>
<dbReference type="OMA" id="DYGCPRA"/>
<organism evidence="16 17">
    <name type="scientific">Pseudonaja textilis</name>
    <name type="common">Eastern brown snake</name>
    <dbReference type="NCBI Taxonomy" id="8673"/>
    <lineage>
        <taxon>Eukaryota</taxon>
        <taxon>Metazoa</taxon>
        <taxon>Chordata</taxon>
        <taxon>Craniata</taxon>
        <taxon>Vertebrata</taxon>
        <taxon>Euteleostomi</taxon>
        <taxon>Lepidosauria</taxon>
        <taxon>Squamata</taxon>
        <taxon>Bifurcata</taxon>
        <taxon>Unidentata</taxon>
        <taxon>Episquamata</taxon>
        <taxon>Toxicofera</taxon>
        <taxon>Serpentes</taxon>
        <taxon>Colubroidea</taxon>
        <taxon>Elapidae</taxon>
        <taxon>Hydrophiinae</taxon>
        <taxon>Pseudonaja</taxon>
    </lineage>
</organism>
<dbReference type="InterPro" id="IPR055400">
    <property type="entry name" value="CEMIP_X"/>
</dbReference>
<feature type="region of interest" description="Disordered" evidence="13">
    <location>
        <begin position="1"/>
        <end position="47"/>
    </location>
</feature>
<keyword evidence="14" id="KW-0812">Transmembrane</keyword>
<feature type="domain" description="G8" evidence="15">
    <location>
        <begin position="120"/>
        <end position="244"/>
    </location>
</feature>
<dbReference type="SMART" id="SM01225">
    <property type="entry name" value="G8"/>
    <property type="match status" value="1"/>
</dbReference>
<dbReference type="EC" id="3.2.1.35" evidence="4"/>
<dbReference type="InterPro" id="IPR011050">
    <property type="entry name" value="Pectin_lyase_fold/virulence"/>
</dbReference>
<dbReference type="GeneTree" id="ENSGT00940000153636"/>
<evidence type="ECO:0000256" key="9">
    <source>
        <dbReference type="ARBA" id="ARBA00023136"/>
    </source>
</evidence>
<accession>A0A670ZYQ0</accession>
<dbReference type="RefSeq" id="XP_026559580.1">
    <property type="nucleotide sequence ID" value="XM_026703795.1"/>
</dbReference>
<keyword evidence="7" id="KW-0677">Repeat</keyword>
<dbReference type="Pfam" id="PF24605">
    <property type="entry name" value="CEMIP_X"/>
    <property type="match status" value="1"/>
</dbReference>
<evidence type="ECO:0000259" key="15">
    <source>
        <dbReference type="PROSITE" id="PS51484"/>
    </source>
</evidence>
<protein>
    <recommendedName>
        <fullName evidence="4">hyaluronoglucosaminidase</fullName>
        <ecNumber evidence="4">3.2.1.35</ecNumber>
    </recommendedName>
</protein>
<dbReference type="GO" id="GO:0005730">
    <property type="term" value="C:nucleolus"/>
    <property type="evidence" value="ECO:0007669"/>
    <property type="project" value="Ensembl"/>
</dbReference>
<feature type="compositionally biased region" description="Polar residues" evidence="13">
    <location>
        <begin position="9"/>
        <end position="23"/>
    </location>
</feature>
<dbReference type="PANTHER" id="PTHR15535">
    <property type="entry name" value="TRANSMEMBRANE PROTEIN 2-RELATED"/>
    <property type="match status" value="1"/>
</dbReference>
<dbReference type="KEGG" id="ptex:113438437"/>
<evidence type="ECO:0000256" key="11">
    <source>
        <dbReference type="ARBA" id="ARBA00023295"/>
    </source>
</evidence>